<evidence type="ECO:0000313" key="2">
    <source>
        <dbReference type="Proteomes" id="UP000076925"/>
    </source>
</evidence>
<organism evidence="1 2">
    <name type="scientific">Scytonema hofmannii PCC 7110</name>
    <dbReference type="NCBI Taxonomy" id="128403"/>
    <lineage>
        <taxon>Bacteria</taxon>
        <taxon>Bacillati</taxon>
        <taxon>Cyanobacteriota</taxon>
        <taxon>Cyanophyceae</taxon>
        <taxon>Nostocales</taxon>
        <taxon>Scytonemataceae</taxon>
        <taxon>Scytonema</taxon>
    </lineage>
</organism>
<evidence type="ECO:0000313" key="1">
    <source>
        <dbReference type="EMBL" id="KYC40873.1"/>
    </source>
</evidence>
<protein>
    <submittedName>
        <fullName evidence="1">Uncharacterized protein</fullName>
    </submittedName>
</protein>
<proteinExistence type="predicted"/>
<sequence>MKPQQNLDEVTLYLTQTLSGYEVIPAKWGWHIHKRDMYCGYLEYQDAKGWKGNAFNSLPAKIKEQLKRFVLSASAPIYQVMG</sequence>
<keyword evidence="2" id="KW-1185">Reference proteome</keyword>
<dbReference type="RefSeq" id="WP_017739808.1">
    <property type="nucleotide sequence ID" value="NZ_KQ976354.1"/>
</dbReference>
<accession>A0A139X8B6</accession>
<name>A0A139X8B6_9CYAN</name>
<dbReference type="EMBL" id="ANNX02000026">
    <property type="protein sequence ID" value="KYC40873.1"/>
    <property type="molecule type" value="Genomic_DNA"/>
</dbReference>
<dbReference type="AlphaFoldDB" id="A0A139X8B6"/>
<gene>
    <name evidence="1" type="ORF">WA1_24960</name>
</gene>
<dbReference type="Proteomes" id="UP000076925">
    <property type="component" value="Unassembled WGS sequence"/>
</dbReference>
<dbReference type="OrthoDB" id="515979at2"/>
<comment type="caution">
    <text evidence="1">The sequence shown here is derived from an EMBL/GenBank/DDBJ whole genome shotgun (WGS) entry which is preliminary data.</text>
</comment>
<reference evidence="1 2" key="1">
    <citation type="journal article" date="2013" name="Genome Biol. Evol.">
        <title>Genomes of Stigonematalean cyanobacteria (subsection V) and the evolution of oxygenic photosynthesis from prokaryotes to plastids.</title>
        <authorList>
            <person name="Dagan T."/>
            <person name="Roettger M."/>
            <person name="Stucken K."/>
            <person name="Landan G."/>
            <person name="Koch R."/>
            <person name="Major P."/>
            <person name="Gould S.B."/>
            <person name="Goremykin V.V."/>
            <person name="Rippka R."/>
            <person name="Tandeau de Marsac N."/>
            <person name="Gugger M."/>
            <person name="Lockhart P.J."/>
            <person name="Allen J.F."/>
            <person name="Brune I."/>
            <person name="Maus I."/>
            <person name="Puhler A."/>
            <person name="Martin W.F."/>
        </authorList>
    </citation>
    <scope>NUCLEOTIDE SEQUENCE [LARGE SCALE GENOMIC DNA]</scope>
    <source>
        <strain evidence="1 2">PCC 7110</strain>
    </source>
</reference>